<keyword evidence="2" id="KW-1185">Reference proteome</keyword>
<evidence type="ECO:0008006" key="3">
    <source>
        <dbReference type="Google" id="ProtNLM"/>
    </source>
</evidence>
<reference evidence="1 2" key="1">
    <citation type="submission" date="2017-09" db="EMBL/GenBank/DDBJ databases">
        <title>Sphingomonas panjinensis sp.nov., isolated from oil-contaminated soil.</title>
        <authorList>
            <person name="Wang L."/>
            <person name="Chen L."/>
        </authorList>
    </citation>
    <scope>NUCLEOTIDE SEQUENCE [LARGE SCALE GENOMIC DNA]</scope>
    <source>
        <strain evidence="1 2">FW-11</strain>
    </source>
</reference>
<organism evidence="1 2">
    <name type="scientific">Sphingomonas oleivorans</name>
    <dbReference type="NCBI Taxonomy" id="1735121"/>
    <lineage>
        <taxon>Bacteria</taxon>
        <taxon>Pseudomonadati</taxon>
        <taxon>Pseudomonadota</taxon>
        <taxon>Alphaproteobacteria</taxon>
        <taxon>Sphingomonadales</taxon>
        <taxon>Sphingomonadaceae</taxon>
        <taxon>Sphingomonas</taxon>
    </lineage>
</organism>
<dbReference type="OrthoDB" id="9805889at2"/>
<evidence type="ECO:0000313" key="1">
    <source>
        <dbReference type="EMBL" id="PTQ11001.1"/>
    </source>
</evidence>
<dbReference type="PANTHER" id="PTHR39324">
    <property type="entry name" value="CALCIUM DODECIN"/>
    <property type="match status" value="1"/>
</dbReference>
<dbReference type="Pfam" id="PF07311">
    <property type="entry name" value="Dodecin"/>
    <property type="match status" value="1"/>
</dbReference>
<dbReference type="InterPro" id="IPR036694">
    <property type="entry name" value="Dodecin-like_sf"/>
</dbReference>
<comment type="caution">
    <text evidence="1">The sequence shown here is derived from an EMBL/GenBank/DDBJ whole genome shotgun (WGS) entry which is preliminary data.</text>
</comment>
<dbReference type="NCBIfam" id="NF043052">
    <property type="entry name" value="DodecBact"/>
    <property type="match status" value="1"/>
</dbReference>
<name>A0A2T5FXY0_9SPHN</name>
<gene>
    <name evidence="1" type="ORF">CLG96_11110</name>
</gene>
<protein>
    <recommendedName>
        <fullName evidence="3">Dodecin flavoprotein</fullName>
    </recommendedName>
</protein>
<dbReference type="Gene3D" id="3.30.1660.10">
    <property type="entry name" value="Flavin-binding protein dodecin"/>
    <property type="match status" value="1"/>
</dbReference>
<dbReference type="Proteomes" id="UP000244162">
    <property type="component" value="Unassembled WGS sequence"/>
</dbReference>
<dbReference type="InterPro" id="IPR050049">
    <property type="entry name" value="Dodecin_bact"/>
</dbReference>
<dbReference type="InterPro" id="IPR009923">
    <property type="entry name" value="Dodecin"/>
</dbReference>
<accession>A0A2T5FXY0</accession>
<dbReference type="InterPro" id="IPR025543">
    <property type="entry name" value="Dodecin-like"/>
</dbReference>
<sequence>MSNHVYKLIEIVGSSPDGIEPAIRNAIAKAGETVHNLKWFEVNETRGHIEDGKIAHFQVTLKVGFTVDA</sequence>
<dbReference type="PANTHER" id="PTHR39324:SF1">
    <property type="entry name" value="CALCIUM DODECIN"/>
    <property type="match status" value="1"/>
</dbReference>
<evidence type="ECO:0000313" key="2">
    <source>
        <dbReference type="Proteomes" id="UP000244162"/>
    </source>
</evidence>
<dbReference type="SUPFAM" id="SSF89807">
    <property type="entry name" value="Dodecin-like"/>
    <property type="match status" value="1"/>
</dbReference>
<dbReference type="RefSeq" id="WP_107968116.1">
    <property type="nucleotide sequence ID" value="NZ_NWBU01000009.1"/>
</dbReference>
<proteinExistence type="predicted"/>
<dbReference type="EMBL" id="NWBU01000009">
    <property type="protein sequence ID" value="PTQ11001.1"/>
    <property type="molecule type" value="Genomic_DNA"/>
</dbReference>
<dbReference type="AlphaFoldDB" id="A0A2T5FXY0"/>